<keyword evidence="2" id="KW-1185">Reference proteome</keyword>
<dbReference type="EMBL" id="AGUE01000010">
    <property type="protein sequence ID" value="EHL03389.1"/>
    <property type="molecule type" value="Genomic_DNA"/>
</dbReference>
<protein>
    <submittedName>
        <fullName evidence="1">Uncharacterized protein</fullName>
    </submittedName>
</protein>
<proteinExistence type="predicted"/>
<organism evidence="1 2">
    <name type="scientific">Glarea lozoyensis (strain ATCC 74030 / MF5533)</name>
    <dbReference type="NCBI Taxonomy" id="1104152"/>
    <lineage>
        <taxon>Eukaryota</taxon>
        <taxon>Fungi</taxon>
        <taxon>Dikarya</taxon>
        <taxon>Ascomycota</taxon>
        <taxon>Pezizomycotina</taxon>
        <taxon>Leotiomycetes</taxon>
        <taxon>Helotiales</taxon>
        <taxon>Helotiaceae</taxon>
        <taxon>Glarea</taxon>
    </lineage>
</organism>
<comment type="caution">
    <text evidence="1">The sequence shown here is derived from an EMBL/GenBank/DDBJ whole genome shotgun (WGS) entry which is preliminary data.</text>
</comment>
<dbReference type="HOGENOM" id="CLU_3224692_0_0_1"/>
<sequence length="44" mass="5496">MSIWPDNVESRVDVWDREIMKGRMQSREAYLFHDLLEHIHWQIQ</sequence>
<evidence type="ECO:0000313" key="2">
    <source>
        <dbReference type="Proteomes" id="UP000005446"/>
    </source>
</evidence>
<name>H0EDG3_GLAL7</name>
<dbReference type="AlphaFoldDB" id="H0EDG3"/>
<evidence type="ECO:0000313" key="1">
    <source>
        <dbReference type="EMBL" id="EHL03389.1"/>
    </source>
</evidence>
<dbReference type="InParanoid" id="H0EDG3"/>
<reference evidence="1 2" key="1">
    <citation type="journal article" date="2012" name="Eukaryot. Cell">
        <title>Genome sequence of the fungus Glarea lozoyensis: the first genome sequence of a species from the Helotiaceae family.</title>
        <authorList>
            <person name="Youssar L."/>
            <person name="Gruening B.A."/>
            <person name="Erxleben A."/>
            <person name="Guenther S."/>
            <person name="Huettel W."/>
        </authorList>
    </citation>
    <scope>NUCLEOTIDE SEQUENCE [LARGE SCALE GENOMIC DNA]</scope>
    <source>
        <strain evidence="2">ATCC 74030 / MF5533</strain>
    </source>
</reference>
<dbReference type="Proteomes" id="UP000005446">
    <property type="component" value="Unassembled WGS sequence"/>
</dbReference>
<accession>H0EDG3</accession>
<gene>
    <name evidence="1" type="ORF">M7I_0611</name>
</gene>